<dbReference type="EMBL" id="FZQP02006111">
    <property type="protein sequence ID" value="VVD02523.1"/>
    <property type="molecule type" value="Genomic_DNA"/>
</dbReference>
<dbReference type="Proteomes" id="UP000324832">
    <property type="component" value="Unassembled WGS sequence"/>
</dbReference>
<proteinExistence type="predicted"/>
<keyword evidence="2" id="KW-1185">Reference proteome</keyword>
<name>A0A5E4R023_9NEOP</name>
<evidence type="ECO:0000313" key="2">
    <source>
        <dbReference type="Proteomes" id="UP000324832"/>
    </source>
</evidence>
<organism evidence="1 2">
    <name type="scientific">Leptidea sinapis</name>
    <dbReference type="NCBI Taxonomy" id="189913"/>
    <lineage>
        <taxon>Eukaryota</taxon>
        <taxon>Metazoa</taxon>
        <taxon>Ecdysozoa</taxon>
        <taxon>Arthropoda</taxon>
        <taxon>Hexapoda</taxon>
        <taxon>Insecta</taxon>
        <taxon>Pterygota</taxon>
        <taxon>Neoptera</taxon>
        <taxon>Endopterygota</taxon>
        <taxon>Lepidoptera</taxon>
        <taxon>Glossata</taxon>
        <taxon>Ditrysia</taxon>
        <taxon>Papilionoidea</taxon>
        <taxon>Pieridae</taxon>
        <taxon>Dismorphiinae</taxon>
        <taxon>Leptidea</taxon>
    </lineage>
</organism>
<evidence type="ECO:0000313" key="1">
    <source>
        <dbReference type="EMBL" id="VVD02523.1"/>
    </source>
</evidence>
<sequence>MCVPETSSNNLKTKIIRVKDSSVKSNGKHTGIKPCSCNILGGSPTWWRKETITQESSDNTSVDRLCSEQPGVTLVELDHHRQ</sequence>
<protein>
    <submittedName>
        <fullName evidence="1">Uncharacterized protein</fullName>
    </submittedName>
</protein>
<accession>A0A5E4R023</accession>
<dbReference type="AlphaFoldDB" id="A0A5E4R023"/>
<gene>
    <name evidence="1" type="ORF">LSINAPIS_LOCUS12721</name>
</gene>
<reference evidence="1 2" key="1">
    <citation type="submission" date="2017-07" db="EMBL/GenBank/DDBJ databases">
        <authorList>
            <person name="Talla V."/>
            <person name="Backstrom N."/>
        </authorList>
    </citation>
    <scope>NUCLEOTIDE SEQUENCE [LARGE SCALE GENOMIC DNA]</scope>
</reference>